<dbReference type="AlphaFoldDB" id="A0A1C5J8Z7"/>
<dbReference type="Pfam" id="PF18029">
    <property type="entry name" value="Glyoxalase_6"/>
    <property type="match status" value="1"/>
</dbReference>
<keyword evidence="3" id="KW-1185">Reference proteome</keyword>
<reference evidence="2 3" key="1">
    <citation type="submission" date="2016-06" db="EMBL/GenBank/DDBJ databases">
        <authorList>
            <person name="Kjaerup R.B."/>
            <person name="Dalgaard T.S."/>
            <person name="Juul-Madsen H.R."/>
        </authorList>
    </citation>
    <scope>NUCLEOTIDE SEQUENCE [LARGE SCALE GENOMIC DNA]</scope>
    <source>
        <strain evidence="2 3">DSM 43904</strain>
    </source>
</reference>
<evidence type="ECO:0000313" key="3">
    <source>
        <dbReference type="Proteomes" id="UP000198217"/>
    </source>
</evidence>
<protein>
    <recommendedName>
        <fullName evidence="1">Glyoxalase-like domain-containing protein</fullName>
    </recommendedName>
</protein>
<proteinExistence type="predicted"/>
<name>A0A1C5J8Z7_9ACTN</name>
<dbReference type="SUPFAM" id="SSF54593">
    <property type="entry name" value="Glyoxalase/Bleomycin resistance protein/Dihydroxybiphenyl dioxygenase"/>
    <property type="match status" value="1"/>
</dbReference>
<dbReference type="InterPro" id="IPR041581">
    <property type="entry name" value="Glyoxalase_6"/>
</dbReference>
<dbReference type="InterPro" id="IPR029068">
    <property type="entry name" value="Glyas_Bleomycin-R_OHBP_Dase"/>
</dbReference>
<dbReference type="Gene3D" id="3.10.180.10">
    <property type="entry name" value="2,3-Dihydroxybiphenyl 1,2-Dioxygenase, domain 1"/>
    <property type="match status" value="1"/>
</dbReference>
<sequence length="135" mass="14757">MYPRIHNISFDCHDTYALAGFWSAVLGYGRHADDVPGDPEAVLLPPDGAGPNVFFQQVPEAKSVKNRVHICLEPAGRTRDQEVDRVLGLGAVLVDDRRRADGTGWVVLADPEGNEFCVLRSAAERAGTSDLEEQQ</sequence>
<dbReference type="EMBL" id="LT607750">
    <property type="protein sequence ID" value="SCG67018.1"/>
    <property type="molecule type" value="Genomic_DNA"/>
</dbReference>
<dbReference type="PANTHER" id="PTHR35908">
    <property type="entry name" value="HYPOTHETICAL FUSION PROTEIN"/>
    <property type="match status" value="1"/>
</dbReference>
<dbReference type="CDD" id="cd06587">
    <property type="entry name" value="VOC"/>
    <property type="match status" value="1"/>
</dbReference>
<feature type="domain" description="Glyoxalase-like" evidence="1">
    <location>
        <begin position="8"/>
        <end position="119"/>
    </location>
</feature>
<dbReference type="PANTHER" id="PTHR35908:SF1">
    <property type="entry name" value="CONSERVED PROTEIN"/>
    <property type="match status" value="1"/>
</dbReference>
<gene>
    <name evidence="2" type="ORF">GA0070609_4205</name>
</gene>
<dbReference type="Proteomes" id="UP000198217">
    <property type="component" value="Chromosome I"/>
</dbReference>
<organism evidence="2 3">
    <name type="scientific">Micromonospora echinaurantiaca</name>
    <dbReference type="NCBI Taxonomy" id="47857"/>
    <lineage>
        <taxon>Bacteria</taxon>
        <taxon>Bacillati</taxon>
        <taxon>Actinomycetota</taxon>
        <taxon>Actinomycetes</taxon>
        <taxon>Micromonosporales</taxon>
        <taxon>Micromonosporaceae</taxon>
        <taxon>Micromonospora</taxon>
    </lineage>
</organism>
<evidence type="ECO:0000259" key="1">
    <source>
        <dbReference type="Pfam" id="PF18029"/>
    </source>
</evidence>
<accession>A0A1C5J8Z7</accession>
<evidence type="ECO:0000313" key="2">
    <source>
        <dbReference type="EMBL" id="SCG67018.1"/>
    </source>
</evidence>
<dbReference type="RefSeq" id="WP_088995306.1">
    <property type="nucleotide sequence ID" value="NZ_LT607750.1"/>
</dbReference>